<dbReference type="EMBL" id="FMXE01000034">
    <property type="protein sequence ID" value="SDA92987.1"/>
    <property type="molecule type" value="Genomic_DNA"/>
</dbReference>
<evidence type="ECO:0000313" key="2">
    <source>
        <dbReference type="EMBL" id="SDA92987.1"/>
    </source>
</evidence>
<organism evidence="2 3">
    <name type="scientific">Algoriphagus alkaliphilus</name>
    <dbReference type="NCBI Taxonomy" id="279824"/>
    <lineage>
        <taxon>Bacteria</taxon>
        <taxon>Pseudomonadati</taxon>
        <taxon>Bacteroidota</taxon>
        <taxon>Cytophagia</taxon>
        <taxon>Cytophagales</taxon>
        <taxon>Cyclobacteriaceae</taxon>
        <taxon>Algoriphagus</taxon>
    </lineage>
</organism>
<feature type="domain" description="Mycothiol-dependent maleylpyruvate isomerase metal-binding" evidence="1">
    <location>
        <begin position="17"/>
        <end position="158"/>
    </location>
</feature>
<proteinExistence type="predicted"/>
<dbReference type="RefSeq" id="WP_092733247.1">
    <property type="nucleotide sequence ID" value="NZ_FMXE01000034.1"/>
</dbReference>
<reference evidence="3" key="1">
    <citation type="submission" date="2016-10" db="EMBL/GenBank/DDBJ databases">
        <authorList>
            <person name="Varghese N."/>
            <person name="Submissions S."/>
        </authorList>
    </citation>
    <scope>NUCLEOTIDE SEQUENCE [LARGE SCALE GENOMIC DNA]</scope>
    <source>
        <strain evidence="3">DSM 22703</strain>
    </source>
</reference>
<evidence type="ECO:0000313" key="3">
    <source>
        <dbReference type="Proteomes" id="UP000198756"/>
    </source>
</evidence>
<keyword evidence="3" id="KW-1185">Reference proteome</keyword>
<dbReference type="Pfam" id="PF11716">
    <property type="entry name" value="MDMPI_N"/>
    <property type="match status" value="1"/>
</dbReference>
<dbReference type="InterPro" id="IPR024344">
    <property type="entry name" value="MDMPI_metal-binding"/>
</dbReference>
<dbReference type="SUPFAM" id="SSF109854">
    <property type="entry name" value="DinB/YfiT-like putative metalloenzymes"/>
    <property type="match status" value="1"/>
</dbReference>
<dbReference type="GO" id="GO:0046872">
    <property type="term" value="F:metal ion binding"/>
    <property type="evidence" value="ECO:0007669"/>
    <property type="project" value="InterPro"/>
</dbReference>
<dbReference type="Proteomes" id="UP000198756">
    <property type="component" value="Unassembled WGS sequence"/>
</dbReference>
<dbReference type="Gene3D" id="1.20.120.450">
    <property type="entry name" value="dinb family like domain"/>
    <property type="match status" value="1"/>
</dbReference>
<dbReference type="STRING" id="279824.SAMN03080617_03658"/>
<accession>A0A1G5ZEQ7</accession>
<dbReference type="InterPro" id="IPR034660">
    <property type="entry name" value="DinB/YfiT-like"/>
</dbReference>
<evidence type="ECO:0000259" key="1">
    <source>
        <dbReference type="Pfam" id="PF11716"/>
    </source>
</evidence>
<dbReference type="OrthoDB" id="154293at2"/>
<gene>
    <name evidence="2" type="ORF">SAMN03080617_03658</name>
</gene>
<dbReference type="AlphaFoldDB" id="A0A1G5ZEQ7"/>
<sequence>MQAFVPIPTLHLFPILDQKLLELLRSLSPEDWEAQTVAKLWKVKDVAAHLLDVNLRTISMLRDGFFGEKPDHIQSYQDLVNYLNELNRTWVQAMKRVSPAILIDFLESSGKKYIEQLESLPPFENAIFSVAWAGHETSPNWFHIAREYTEKFLHQQQIRDAVNKPGIMTAELFQPFLEIVMKAFPYTFKEVEAEIGTLVALEITTEIGGTWSIIKTEKTWELSQNPSASPLAKVMMDPETAWKLISKSWKSNEVLDLVKIYGDQKLGRKALDITGFMA</sequence>
<name>A0A1G5ZEQ7_9BACT</name>
<protein>
    <submittedName>
        <fullName evidence="2">TIGR03083 family protein</fullName>
    </submittedName>
</protein>